<dbReference type="AlphaFoldDB" id="A0A1H8YA87"/>
<feature type="transmembrane region" description="Helical" evidence="1">
    <location>
        <begin position="51"/>
        <end position="74"/>
    </location>
</feature>
<gene>
    <name evidence="2" type="ORF">SAMN04489732_112249</name>
</gene>
<dbReference type="STRING" id="394193.SAMN04489732_112249"/>
<dbReference type="EMBL" id="FOEF01000012">
    <property type="protein sequence ID" value="SEP49049.1"/>
    <property type="molecule type" value="Genomic_DNA"/>
</dbReference>
<protein>
    <submittedName>
        <fullName evidence="2">Uncharacterized protein</fullName>
    </submittedName>
</protein>
<reference evidence="2 3" key="1">
    <citation type="submission" date="2016-10" db="EMBL/GenBank/DDBJ databases">
        <authorList>
            <person name="de Groot N.N."/>
        </authorList>
    </citation>
    <scope>NUCLEOTIDE SEQUENCE [LARGE SCALE GENOMIC DNA]</scope>
    <source>
        <strain evidence="2 3">DSM 44993</strain>
    </source>
</reference>
<keyword evidence="3" id="KW-1185">Reference proteome</keyword>
<evidence type="ECO:0000256" key="1">
    <source>
        <dbReference type="SAM" id="Phobius"/>
    </source>
</evidence>
<evidence type="ECO:0000313" key="2">
    <source>
        <dbReference type="EMBL" id="SEP49049.1"/>
    </source>
</evidence>
<name>A0A1H8YA87_9PSEU</name>
<proteinExistence type="predicted"/>
<dbReference type="Proteomes" id="UP000198582">
    <property type="component" value="Unassembled WGS sequence"/>
</dbReference>
<evidence type="ECO:0000313" key="3">
    <source>
        <dbReference type="Proteomes" id="UP000198582"/>
    </source>
</evidence>
<keyword evidence="1" id="KW-0812">Transmembrane</keyword>
<sequence>MVTDELDEPAARRREQPAVVPGRPEQLLVRMVFVGLLAQSGWSAASRRVVTVAAIAGAVAVLFAMLMCAFFGAIHRTRPARP</sequence>
<keyword evidence="1" id="KW-0472">Membrane</keyword>
<accession>A0A1H8YA87</accession>
<keyword evidence="1" id="KW-1133">Transmembrane helix</keyword>
<organism evidence="2 3">
    <name type="scientific">Amycolatopsis saalfeldensis</name>
    <dbReference type="NCBI Taxonomy" id="394193"/>
    <lineage>
        <taxon>Bacteria</taxon>
        <taxon>Bacillati</taxon>
        <taxon>Actinomycetota</taxon>
        <taxon>Actinomycetes</taxon>
        <taxon>Pseudonocardiales</taxon>
        <taxon>Pseudonocardiaceae</taxon>
        <taxon>Amycolatopsis</taxon>
    </lineage>
</organism>